<gene>
    <name evidence="2" type="ORF">N495_17055</name>
</gene>
<comment type="similarity">
    <text evidence="1">Belongs to the UPF0178 family.</text>
</comment>
<dbReference type="InterPro" id="IPR003791">
    <property type="entry name" value="UPF0178"/>
</dbReference>
<name>A0A0D0ZTU8_CLOBO</name>
<dbReference type="PANTHER" id="PTHR35146:SF1">
    <property type="entry name" value="UPF0178 PROTEIN YAII"/>
    <property type="match status" value="1"/>
</dbReference>
<dbReference type="PATRIC" id="fig|1379739.3.peg.3789"/>
<proteinExistence type="inferred from homology"/>
<reference evidence="2 3" key="1">
    <citation type="submission" date="2014-06" db="EMBL/GenBank/DDBJ databases">
        <title>Genome characterization of distinct group I Clostridium botulinum lineages.</title>
        <authorList>
            <person name="Giordani F."/>
            <person name="Anselmo A."/>
            <person name="Fillo S."/>
            <person name="Palozzi A.M."/>
            <person name="Fortunato A."/>
            <person name="Gentile B."/>
            <person name="Ciammaruconi A."/>
            <person name="Anniballi F."/>
            <person name="De Medici D."/>
            <person name="Lista F."/>
        </authorList>
    </citation>
    <scope>NUCLEOTIDE SEQUENCE [LARGE SCALE GENOMIC DNA]</scope>
    <source>
        <strain evidence="2 3">B2 450</strain>
    </source>
</reference>
<dbReference type="AlphaFoldDB" id="A0A0D0ZTU8"/>
<sequence length="144" mass="16525">MRILVDADACPGRNIIEQVAKKYKIDVMMFCDINHVINSNYSIIKYVDHGFQSVDMVLINETKENDIIITQDFGVAAMALGKKAKAINPKGYIFSNDNIDRMLFERHVSAKMRRAGIKNTSNHKKRNLEDDTRLEKNLIKLIIQ</sequence>
<dbReference type="NCBIfam" id="NF001095">
    <property type="entry name" value="PRK00124.1"/>
    <property type="match status" value="1"/>
</dbReference>
<dbReference type="OrthoDB" id="9798918at2"/>
<dbReference type="EMBL" id="JXSU01000008">
    <property type="protein sequence ID" value="KIS22168.1"/>
    <property type="molecule type" value="Genomic_DNA"/>
</dbReference>
<dbReference type="HOGENOM" id="CLU_106619_0_0_9"/>
<evidence type="ECO:0000313" key="3">
    <source>
        <dbReference type="Proteomes" id="UP000032250"/>
    </source>
</evidence>
<evidence type="ECO:0000256" key="1">
    <source>
        <dbReference type="ARBA" id="ARBA00008522"/>
    </source>
</evidence>
<protein>
    <submittedName>
        <fullName evidence="2">Uncharacterized protein</fullName>
    </submittedName>
</protein>
<dbReference type="Pfam" id="PF02639">
    <property type="entry name" value="DUF188"/>
    <property type="match status" value="1"/>
</dbReference>
<comment type="caution">
    <text evidence="2">The sequence shown here is derived from an EMBL/GenBank/DDBJ whole genome shotgun (WGS) entry which is preliminary data.</text>
</comment>
<dbReference type="PANTHER" id="PTHR35146">
    <property type="entry name" value="UPF0178 PROTEIN YAII"/>
    <property type="match status" value="1"/>
</dbReference>
<organism evidence="2 3">
    <name type="scientific">Clostridium botulinum B2 450</name>
    <dbReference type="NCBI Taxonomy" id="1379739"/>
    <lineage>
        <taxon>Bacteria</taxon>
        <taxon>Bacillati</taxon>
        <taxon>Bacillota</taxon>
        <taxon>Clostridia</taxon>
        <taxon>Eubacteriales</taxon>
        <taxon>Clostridiaceae</taxon>
        <taxon>Clostridium</taxon>
    </lineage>
</organism>
<evidence type="ECO:0000313" key="2">
    <source>
        <dbReference type="EMBL" id="KIS22168.1"/>
    </source>
</evidence>
<dbReference type="RefSeq" id="WP_003483296.1">
    <property type="nucleotide sequence ID" value="NZ_JXSU01000008.1"/>
</dbReference>
<dbReference type="Proteomes" id="UP000032250">
    <property type="component" value="Unassembled WGS sequence"/>
</dbReference>
<accession>A0A0D0ZTU8</accession>